<proteinExistence type="predicted"/>
<feature type="compositionally biased region" description="Basic and acidic residues" evidence="1">
    <location>
        <begin position="8"/>
        <end position="20"/>
    </location>
</feature>
<dbReference type="OrthoDB" id="3997306at2759"/>
<dbReference type="Proteomes" id="UP000788993">
    <property type="component" value="Unassembled WGS sequence"/>
</dbReference>
<comment type="caution">
    <text evidence="2">The sequence shown here is derived from an EMBL/GenBank/DDBJ whole genome shotgun (WGS) entry which is preliminary data.</text>
</comment>
<feature type="compositionally biased region" description="Polar residues" evidence="1">
    <location>
        <begin position="70"/>
        <end position="80"/>
    </location>
</feature>
<name>A0A1B7SNS2_9ASCO</name>
<feature type="compositionally biased region" description="Gly residues" evidence="1">
    <location>
        <begin position="32"/>
        <end position="66"/>
    </location>
</feature>
<feature type="region of interest" description="Disordered" evidence="1">
    <location>
        <begin position="1"/>
        <end position="127"/>
    </location>
</feature>
<gene>
    <name evidence="2" type="ORF">OGATHE_005434</name>
</gene>
<evidence type="ECO:0000313" key="3">
    <source>
        <dbReference type="Proteomes" id="UP000788993"/>
    </source>
</evidence>
<keyword evidence="3" id="KW-1185">Reference proteome</keyword>
<feature type="compositionally biased region" description="Basic and acidic residues" evidence="1">
    <location>
        <begin position="89"/>
        <end position="99"/>
    </location>
</feature>
<dbReference type="RefSeq" id="XP_018212806.1">
    <property type="nucleotide sequence ID" value="XM_018353236.1"/>
</dbReference>
<protein>
    <submittedName>
        <fullName evidence="2">Uncharacterized protein</fullName>
    </submittedName>
</protein>
<sequence>MSNLMNKLSDKLSGNHHDQQGDDYDDFQSSGSRGGSNYGQTGQRGGSGGYDQYGSQGGQSGRGGQQNYGENYSGSGGDSNFSDEYDNQLNERVRNKMGDEYTNDEWSGNRHAQGFDSSGVKTKDQKW</sequence>
<evidence type="ECO:0000256" key="1">
    <source>
        <dbReference type="SAM" id="MobiDB-lite"/>
    </source>
</evidence>
<dbReference type="EMBL" id="JAEUBD010001468">
    <property type="protein sequence ID" value="KAH3661101.1"/>
    <property type="molecule type" value="Genomic_DNA"/>
</dbReference>
<reference evidence="2" key="1">
    <citation type="journal article" date="2021" name="Open Biol.">
        <title>Shared evolutionary footprints suggest mitochondrial oxidative damage underlies multiple complex I losses in fungi.</title>
        <authorList>
            <person name="Schikora-Tamarit M.A."/>
            <person name="Marcet-Houben M."/>
            <person name="Nosek J."/>
            <person name="Gabaldon T."/>
        </authorList>
    </citation>
    <scope>NUCLEOTIDE SEQUENCE</scope>
    <source>
        <strain evidence="2">NCAIM Y.01608</strain>
    </source>
</reference>
<accession>A0A1B7SNS2</accession>
<organism evidence="2 3">
    <name type="scientific">Ogataea polymorpha</name>
    <dbReference type="NCBI Taxonomy" id="460523"/>
    <lineage>
        <taxon>Eukaryota</taxon>
        <taxon>Fungi</taxon>
        <taxon>Dikarya</taxon>
        <taxon>Ascomycota</taxon>
        <taxon>Saccharomycotina</taxon>
        <taxon>Pichiomycetes</taxon>
        <taxon>Pichiales</taxon>
        <taxon>Pichiaceae</taxon>
        <taxon>Ogataea</taxon>
    </lineage>
</organism>
<reference evidence="2" key="2">
    <citation type="submission" date="2021-01" db="EMBL/GenBank/DDBJ databases">
        <authorList>
            <person name="Schikora-Tamarit M.A."/>
        </authorList>
    </citation>
    <scope>NUCLEOTIDE SEQUENCE</scope>
    <source>
        <strain evidence="2">NCAIM Y.01608</strain>
    </source>
</reference>
<evidence type="ECO:0000313" key="2">
    <source>
        <dbReference type="EMBL" id="KAH3661101.1"/>
    </source>
</evidence>
<dbReference type="AlphaFoldDB" id="A0A1B7SNS2"/>